<evidence type="ECO:0000256" key="1">
    <source>
        <dbReference type="SAM" id="MobiDB-lite"/>
    </source>
</evidence>
<dbReference type="AlphaFoldDB" id="A0AAE0MIL8"/>
<name>A0AAE0MIL8_9PEZI</name>
<feature type="region of interest" description="Disordered" evidence="1">
    <location>
        <begin position="163"/>
        <end position="182"/>
    </location>
</feature>
<accession>A0AAE0MIL8</accession>
<keyword evidence="3" id="KW-1185">Reference proteome</keyword>
<evidence type="ECO:0000313" key="3">
    <source>
        <dbReference type="Proteomes" id="UP001286456"/>
    </source>
</evidence>
<dbReference type="Proteomes" id="UP001286456">
    <property type="component" value="Unassembled WGS sequence"/>
</dbReference>
<reference evidence="2" key="2">
    <citation type="submission" date="2023-06" db="EMBL/GenBank/DDBJ databases">
        <authorList>
            <consortium name="Lawrence Berkeley National Laboratory"/>
            <person name="Haridas S."/>
            <person name="Hensen N."/>
            <person name="Bonometti L."/>
            <person name="Westerberg I."/>
            <person name="Brannstrom I.O."/>
            <person name="Guillou S."/>
            <person name="Cros-Aarteil S."/>
            <person name="Calhoun S."/>
            <person name="Kuo A."/>
            <person name="Mondo S."/>
            <person name="Pangilinan J."/>
            <person name="Riley R."/>
            <person name="Labutti K."/>
            <person name="Andreopoulos B."/>
            <person name="Lipzen A."/>
            <person name="Chen C."/>
            <person name="Yanf M."/>
            <person name="Daum C."/>
            <person name="Ng V."/>
            <person name="Clum A."/>
            <person name="Steindorff A."/>
            <person name="Ohm R."/>
            <person name="Martin F."/>
            <person name="Silar P."/>
            <person name="Natvig D."/>
            <person name="Lalanne C."/>
            <person name="Gautier V."/>
            <person name="Ament-Velasquez S.L."/>
            <person name="Kruys A."/>
            <person name="Hutchinson M.I."/>
            <person name="Powell A.J."/>
            <person name="Barry K."/>
            <person name="Miller A.N."/>
            <person name="Grigoriev I.V."/>
            <person name="Debuchy R."/>
            <person name="Gladieux P."/>
            <person name="Thoren M.H."/>
            <person name="Johannesson H."/>
        </authorList>
    </citation>
    <scope>NUCLEOTIDE SEQUENCE</scope>
    <source>
        <strain evidence="2">SMH4131-1</strain>
    </source>
</reference>
<protein>
    <submittedName>
        <fullName evidence="2">Uncharacterized protein</fullName>
    </submittedName>
</protein>
<comment type="caution">
    <text evidence="2">The sequence shown here is derived from an EMBL/GenBank/DDBJ whole genome shotgun (WGS) entry which is preliminary data.</text>
</comment>
<sequence length="575" mass="64172">MDFTSPLTTLDSISTPGSFYTAKDSPQAGDITAVSSPIDEAFGPRYREARQIPYELKQNLHIDLEEDRCSVSIQVFEGLLTDGNTLAPHGLATESKPARIAAPPSIAMFNTMAIHPSYTSRPAHRSSLHVSAQSLSYLRGLLKIVGPINANLRAAFRFRGNGRGGAMRDSTDESTDDSDSINTKLAVEQSTWRRSPDFWAVLGWAFRCAAAHPHRWPHYKVWLEYMLQVLEADWDERLALDHEEHDRIGNQGHCEYKLITESLLVGYLDDLRRERKNTLREVMRALMAFSDDDQSDKAIFKEIFSGETLVGPRMSKRKRTQTVDLEKGQFGDYLDGDEFDSEEEANGQAGPATARQTGRRGRPPKKEDGSASRISDGVAESVSFRLRLFRLLSAASYYIPISLCPVDELYEKFADRVRLLPLPMFRLFIESHSTTLPDFAHVSLLRHVLDELVANHPSASDIDPDTDAQHGMSVLMMEKCFLPFAAGTITAEDNAKLSLVLENLLWFIHARHEIPYTASLRRAIGQGIKAREERVKKRGAAATTAADVVAARDALARSARSLEVFIDIVEAQAVL</sequence>
<gene>
    <name evidence="2" type="ORF">B0T19DRAFT_440554</name>
</gene>
<proteinExistence type="predicted"/>
<reference evidence="2" key="1">
    <citation type="journal article" date="2023" name="Mol. Phylogenet. Evol.">
        <title>Genome-scale phylogeny and comparative genomics of the fungal order Sordariales.</title>
        <authorList>
            <person name="Hensen N."/>
            <person name="Bonometti L."/>
            <person name="Westerberg I."/>
            <person name="Brannstrom I.O."/>
            <person name="Guillou S."/>
            <person name="Cros-Aarteil S."/>
            <person name="Calhoun S."/>
            <person name="Haridas S."/>
            <person name="Kuo A."/>
            <person name="Mondo S."/>
            <person name="Pangilinan J."/>
            <person name="Riley R."/>
            <person name="LaButti K."/>
            <person name="Andreopoulos B."/>
            <person name="Lipzen A."/>
            <person name="Chen C."/>
            <person name="Yan M."/>
            <person name="Daum C."/>
            <person name="Ng V."/>
            <person name="Clum A."/>
            <person name="Steindorff A."/>
            <person name="Ohm R.A."/>
            <person name="Martin F."/>
            <person name="Silar P."/>
            <person name="Natvig D.O."/>
            <person name="Lalanne C."/>
            <person name="Gautier V."/>
            <person name="Ament-Velasquez S.L."/>
            <person name="Kruys A."/>
            <person name="Hutchinson M.I."/>
            <person name="Powell A.J."/>
            <person name="Barry K."/>
            <person name="Miller A.N."/>
            <person name="Grigoriev I.V."/>
            <person name="Debuchy R."/>
            <person name="Gladieux P."/>
            <person name="Hiltunen Thoren M."/>
            <person name="Johannesson H."/>
        </authorList>
    </citation>
    <scope>NUCLEOTIDE SEQUENCE</scope>
    <source>
        <strain evidence="2">SMH4131-1</strain>
    </source>
</reference>
<feature type="region of interest" description="Disordered" evidence="1">
    <location>
        <begin position="336"/>
        <end position="374"/>
    </location>
</feature>
<feature type="compositionally biased region" description="Acidic residues" evidence="1">
    <location>
        <begin position="336"/>
        <end position="345"/>
    </location>
</feature>
<evidence type="ECO:0000313" key="2">
    <source>
        <dbReference type="EMBL" id="KAK3333827.1"/>
    </source>
</evidence>
<organism evidence="2 3">
    <name type="scientific">Cercophora scortea</name>
    <dbReference type="NCBI Taxonomy" id="314031"/>
    <lineage>
        <taxon>Eukaryota</taxon>
        <taxon>Fungi</taxon>
        <taxon>Dikarya</taxon>
        <taxon>Ascomycota</taxon>
        <taxon>Pezizomycotina</taxon>
        <taxon>Sordariomycetes</taxon>
        <taxon>Sordariomycetidae</taxon>
        <taxon>Sordariales</taxon>
        <taxon>Lasiosphaeriaceae</taxon>
        <taxon>Cercophora</taxon>
    </lineage>
</organism>
<dbReference type="EMBL" id="JAUEPO010000002">
    <property type="protein sequence ID" value="KAK3333827.1"/>
    <property type="molecule type" value="Genomic_DNA"/>
</dbReference>